<evidence type="ECO:0000256" key="1">
    <source>
        <dbReference type="SAM" id="MobiDB-lite"/>
    </source>
</evidence>
<feature type="compositionally biased region" description="Basic and acidic residues" evidence="1">
    <location>
        <begin position="290"/>
        <end position="304"/>
    </location>
</feature>
<dbReference type="eggNOG" id="ENOG503492I">
    <property type="taxonomic scope" value="Bacteria"/>
</dbReference>
<feature type="non-terminal residue" evidence="2">
    <location>
        <position position="1"/>
    </location>
</feature>
<name>H8YWD8_9GAMM</name>
<dbReference type="STRING" id="631362.Thi970DRAFT_00397"/>
<keyword evidence="3" id="KW-1185">Reference proteome</keyword>
<gene>
    <name evidence="2" type="ORF">Thi970DRAFT_00397</name>
</gene>
<dbReference type="Proteomes" id="UP000002964">
    <property type="component" value="Unassembled WGS sequence"/>
</dbReference>
<evidence type="ECO:0000313" key="3">
    <source>
        <dbReference type="Proteomes" id="UP000002964"/>
    </source>
</evidence>
<protein>
    <submittedName>
        <fullName evidence="2">Uncharacterized protein</fullName>
    </submittedName>
</protein>
<dbReference type="HOGENOM" id="CLU_913754_0_0_6"/>
<dbReference type="AlphaFoldDB" id="H8YWD8"/>
<feature type="region of interest" description="Disordered" evidence="1">
    <location>
        <begin position="282"/>
        <end position="304"/>
    </location>
</feature>
<accession>H8YWD8</accession>
<reference evidence="2 3" key="2">
    <citation type="submission" date="2011-11" db="EMBL/GenBank/DDBJ databases">
        <authorList>
            <consortium name="US DOE Joint Genome Institute"/>
            <person name="Lucas S."/>
            <person name="Han J."/>
            <person name="Lapidus A."/>
            <person name="Cheng J.-F."/>
            <person name="Goodwin L."/>
            <person name="Pitluck S."/>
            <person name="Peters L."/>
            <person name="Ovchinnikova G."/>
            <person name="Zhang X."/>
            <person name="Detter J.C."/>
            <person name="Han C."/>
            <person name="Tapia R."/>
            <person name="Land M."/>
            <person name="Hauser L."/>
            <person name="Kyrpides N."/>
            <person name="Ivanova N."/>
            <person name="Pagani I."/>
            <person name="Vogl K."/>
            <person name="Liu Z."/>
            <person name="Overmann J."/>
            <person name="Frigaard N.-U."/>
            <person name="Bryant D."/>
            <person name="Woyke T."/>
        </authorList>
    </citation>
    <scope>NUCLEOTIDE SEQUENCE [LARGE SCALE GENOMIC DNA]</scope>
    <source>
        <strain evidence="2 3">970</strain>
    </source>
</reference>
<reference evidence="3" key="1">
    <citation type="submission" date="2011-06" db="EMBL/GenBank/DDBJ databases">
        <authorList>
            <consortium name="US DOE Joint Genome Institute (JGI-PGF)"/>
            <person name="Lucas S."/>
            <person name="Han J."/>
            <person name="Lapidus A."/>
            <person name="Cheng J.-F."/>
            <person name="Goodwin L."/>
            <person name="Pitluck S."/>
            <person name="Peters L."/>
            <person name="Land M.L."/>
            <person name="Hauser L."/>
            <person name="Vogl K."/>
            <person name="Liu Z."/>
            <person name="Overmann J."/>
            <person name="Frigaard N.-U."/>
            <person name="Bryant D.A."/>
            <person name="Woyke T.J."/>
        </authorList>
    </citation>
    <scope>NUCLEOTIDE SEQUENCE [LARGE SCALE GENOMIC DNA]</scope>
    <source>
        <strain evidence="3">970</strain>
    </source>
</reference>
<dbReference type="EMBL" id="JH603166">
    <property type="protein sequence ID" value="EIC23670.1"/>
    <property type="molecule type" value="Genomic_DNA"/>
</dbReference>
<evidence type="ECO:0000313" key="2">
    <source>
        <dbReference type="EMBL" id="EIC23670.1"/>
    </source>
</evidence>
<sequence length="304" mass="33871">NLATPLAQGNRAQRHGQHAQAIRHYAAGLRDDAQASAHGPIAVQLAHNLRRARQGYRRHRQAALQAPLQAPQQAGGKLQVVVCCWSLSENPAGRAYTIASLYQDLVEHPDPPPAPGIGHVTLIGSRFARRGYQLWVPLDGTRHESVPRLRWPLRWTPQWYQRRQPRAPAAPRWCHHPPCPRPGPIPALRRAALETEQARGRLALRLLDDQPFAAIPELKRVVMLTLRATLEPDGQIKLPPHVRHQEPVSVLITFLEEPISAPGEASAATTLALLRSPAFQSLPTSDPNEIEQRIADLRNDWSDD</sequence>
<proteinExistence type="predicted"/>
<organism evidence="2 3">
    <name type="scientific">Thiorhodovibrio frisius</name>
    <dbReference type="NCBI Taxonomy" id="631362"/>
    <lineage>
        <taxon>Bacteria</taxon>
        <taxon>Pseudomonadati</taxon>
        <taxon>Pseudomonadota</taxon>
        <taxon>Gammaproteobacteria</taxon>
        <taxon>Chromatiales</taxon>
        <taxon>Chromatiaceae</taxon>
        <taxon>Thiorhodovibrio</taxon>
    </lineage>
</organism>